<dbReference type="PANTHER" id="PTHR40621">
    <property type="entry name" value="TRANSCRIPTION FACTOR KAPC-RELATED"/>
    <property type="match status" value="1"/>
</dbReference>
<dbReference type="SMART" id="SM00338">
    <property type="entry name" value="BRLZ"/>
    <property type="match status" value="1"/>
</dbReference>
<dbReference type="PROSITE" id="PS50217">
    <property type="entry name" value="BZIP"/>
    <property type="match status" value="1"/>
</dbReference>
<feature type="region of interest" description="Disordered" evidence="5">
    <location>
        <begin position="1"/>
        <end position="72"/>
    </location>
</feature>
<dbReference type="AlphaFoldDB" id="W0T7I1"/>
<evidence type="ECO:0000256" key="1">
    <source>
        <dbReference type="ARBA" id="ARBA00004123"/>
    </source>
</evidence>
<gene>
    <name evidence="7" type="primary">YAP3</name>
    <name evidence="7" type="ORF">KLMA_30055</name>
</gene>
<dbReference type="OrthoDB" id="4940293at2759"/>
<organism evidence="7 8">
    <name type="scientific">Kluyveromyces marxianus (strain DMKU3-1042 / BCC 29191 / NBRC 104275)</name>
    <name type="common">Yeast</name>
    <name type="synonym">Candida kefyr</name>
    <dbReference type="NCBI Taxonomy" id="1003335"/>
    <lineage>
        <taxon>Eukaryota</taxon>
        <taxon>Fungi</taxon>
        <taxon>Dikarya</taxon>
        <taxon>Ascomycota</taxon>
        <taxon>Saccharomycotina</taxon>
        <taxon>Saccharomycetes</taxon>
        <taxon>Saccharomycetales</taxon>
        <taxon>Saccharomycetaceae</taxon>
        <taxon>Kluyveromyces</taxon>
    </lineage>
</organism>
<dbReference type="SUPFAM" id="SSF57959">
    <property type="entry name" value="Leucine zipper domain"/>
    <property type="match status" value="1"/>
</dbReference>
<dbReference type="InterPro" id="IPR046347">
    <property type="entry name" value="bZIP_sf"/>
</dbReference>
<dbReference type="GeneID" id="34715349"/>
<evidence type="ECO:0000259" key="6">
    <source>
        <dbReference type="PROSITE" id="PS50217"/>
    </source>
</evidence>
<dbReference type="InterPro" id="IPR004827">
    <property type="entry name" value="bZIP"/>
</dbReference>
<keyword evidence="3" id="KW-0804">Transcription</keyword>
<feature type="compositionally biased region" description="Gly residues" evidence="5">
    <location>
        <begin position="50"/>
        <end position="64"/>
    </location>
</feature>
<evidence type="ECO:0000256" key="5">
    <source>
        <dbReference type="SAM" id="MobiDB-lite"/>
    </source>
</evidence>
<dbReference type="GO" id="GO:0090575">
    <property type="term" value="C:RNA polymerase II transcription regulator complex"/>
    <property type="evidence" value="ECO:0007669"/>
    <property type="project" value="TreeGrafter"/>
</dbReference>
<dbReference type="Gene3D" id="1.10.238.100">
    <property type="entry name" value="YAP1 redox domain. Chain B"/>
    <property type="match status" value="1"/>
</dbReference>
<feature type="region of interest" description="Disordered" evidence="5">
    <location>
        <begin position="124"/>
        <end position="205"/>
    </location>
</feature>
<dbReference type="VEuPathDB" id="FungiDB:KLMA_30055"/>
<dbReference type="PANTHER" id="PTHR40621:SF8">
    <property type="entry name" value="AP-1-LIKE TRANSCRIPTION FACTOR YAP3"/>
    <property type="match status" value="1"/>
</dbReference>
<evidence type="ECO:0000313" key="8">
    <source>
        <dbReference type="Proteomes" id="UP000065495"/>
    </source>
</evidence>
<dbReference type="RefSeq" id="XP_022675203.1">
    <property type="nucleotide sequence ID" value="XM_022818547.1"/>
</dbReference>
<evidence type="ECO:0000313" key="7">
    <source>
        <dbReference type="EMBL" id="BAO39350.1"/>
    </source>
</evidence>
<feature type="compositionally biased region" description="Polar residues" evidence="5">
    <location>
        <begin position="125"/>
        <end position="146"/>
    </location>
</feature>
<dbReference type="Gene3D" id="1.20.5.170">
    <property type="match status" value="1"/>
</dbReference>
<dbReference type="CDD" id="cd14688">
    <property type="entry name" value="bZIP_YAP"/>
    <property type="match status" value="1"/>
</dbReference>
<proteinExistence type="predicted"/>
<evidence type="ECO:0000256" key="2">
    <source>
        <dbReference type="ARBA" id="ARBA00023015"/>
    </source>
</evidence>
<comment type="subcellular location">
    <subcellularLocation>
        <location evidence="1">Nucleus</location>
    </subcellularLocation>
</comment>
<evidence type="ECO:0000256" key="4">
    <source>
        <dbReference type="ARBA" id="ARBA00023242"/>
    </source>
</evidence>
<feature type="compositionally biased region" description="Low complexity" evidence="5">
    <location>
        <begin position="37"/>
        <end position="48"/>
    </location>
</feature>
<dbReference type="KEGG" id="kmx:KLMA_30055"/>
<keyword evidence="4" id="KW-0539">Nucleus</keyword>
<keyword evidence="2" id="KW-0805">Transcription regulation</keyword>
<dbReference type="GO" id="GO:0000976">
    <property type="term" value="F:transcription cis-regulatory region binding"/>
    <property type="evidence" value="ECO:0007669"/>
    <property type="project" value="InterPro"/>
</dbReference>
<dbReference type="SMR" id="W0T7I1"/>
<evidence type="ECO:0000256" key="3">
    <source>
        <dbReference type="ARBA" id="ARBA00023163"/>
    </source>
</evidence>
<accession>W0T7I1</accession>
<reference evidence="7 8" key="1">
    <citation type="journal article" date="2015" name="Biotechnol. Biofuels">
        <title>Genetic basis of the highly efficient yeast Kluyveromyces marxianus: complete genome sequence and transcriptome analyses.</title>
        <authorList>
            <person name="Lertwattanasakul N."/>
            <person name="Kosaka T."/>
            <person name="Hosoyama A."/>
            <person name="Suzuki Y."/>
            <person name="Rodrussamee N."/>
            <person name="Matsutani M."/>
            <person name="Murata M."/>
            <person name="Fujimoto N."/>
            <person name="Suprayogi"/>
            <person name="Tsuchikane K."/>
            <person name="Limtong S."/>
            <person name="Fujita N."/>
            <person name="Yamada M."/>
        </authorList>
    </citation>
    <scope>NUCLEOTIDE SEQUENCE [LARGE SCALE GENOMIC DNA]</scope>
    <source>
        <strain evidence="8">DMKU3-1042 / BCC 29191 / NBRC 104275</strain>
    </source>
</reference>
<dbReference type="EMBL" id="AP012215">
    <property type="protein sequence ID" value="BAO39350.1"/>
    <property type="molecule type" value="Genomic_DNA"/>
</dbReference>
<feature type="domain" description="BZIP" evidence="6">
    <location>
        <begin position="183"/>
        <end position="246"/>
    </location>
</feature>
<sequence length="392" mass="42142">MSYISGQQGPFDDQMLRIGASDNYFLSPPPYGGGPDSTGTSTSTSHSHGLGHGPGSGSGPGSGPGMASASASAISMDSELNLSFLQHPGLDVHVKEEDQGFPVLMGGPLSNGMARGHSMVESVPDSITDSMSRRNNNGDSSYTSPMSSGQGQGQGNGSASQTAGQGQGQDKSESSGMKADSEEEQIRRKRAMNRAAQKAFRERKEARVKQLEQQLKDSERDREQLLSELEDLRKHNIEMHAENRILLQTKSAGMPGVPGVPGRLPLAQGLGQGQGQGISQSIPQDLGLGAGPGTCPTKFTFPSKRDFVEELIDLQDQTYDAETVSRTQPVNYSHDGQEMMTISATWEYLHKVSERIDFDLSLVMCKLKGKQVCHGKGPSFYKSDVDRYIQEA</sequence>
<dbReference type="Proteomes" id="UP000065495">
    <property type="component" value="Chromosome 3"/>
</dbReference>
<name>W0T7I1_KLUMD</name>
<dbReference type="InterPro" id="IPR050936">
    <property type="entry name" value="AP-1-like"/>
</dbReference>
<protein>
    <submittedName>
        <fullName evidence="7">BZIP_1 super family</fullName>
    </submittedName>
</protein>
<dbReference type="GO" id="GO:0001228">
    <property type="term" value="F:DNA-binding transcription activator activity, RNA polymerase II-specific"/>
    <property type="evidence" value="ECO:0007669"/>
    <property type="project" value="TreeGrafter"/>
</dbReference>